<sequence>MLKMFSTQLTGLFKRISDKEEMAIEDGARLLAQAALGEGILYIHGVAEMEGVALEAILGAEPLVPNAHLLINDNEIAHTESSDRVILISRDANDHTALEIARKLYDVNTPFIAVSSHQSSEEPNLATMADVFIDLQLVKGLIPDEEGNRIGLPYLMAALFIFYGLKFTLTEILHEYNED</sequence>
<dbReference type="AlphaFoldDB" id="A0A372LSR0"/>
<evidence type="ECO:0000313" key="3">
    <source>
        <dbReference type="Proteomes" id="UP000264541"/>
    </source>
</evidence>
<dbReference type="OrthoDB" id="2737584at2"/>
<dbReference type="SUPFAM" id="SSF53697">
    <property type="entry name" value="SIS domain"/>
    <property type="match status" value="1"/>
</dbReference>
<dbReference type="EMBL" id="QVTE01000010">
    <property type="protein sequence ID" value="RFU70850.1"/>
    <property type="molecule type" value="Genomic_DNA"/>
</dbReference>
<gene>
    <name evidence="2" type="ORF">D0469_04655</name>
</gene>
<evidence type="ECO:0000313" key="2">
    <source>
        <dbReference type="EMBL" id="RFU70850.1"/>
    </source>
</evidence>
<dbReference type="Proteomes" id="UP000264541">
    <property type="component" value="Unassembled WGS sequence"/>
</dbReference>
<name>A0A372LSR0_9BACI</name>
<dbReference type="InterPro" id="IPR019676">
    <property type="entry name" value="DUF2529"/>
</dbReference>
<accession>A0A372LSR0</accession>
<dbReference type="GO" id="GO:0097367">
    <property type="term" value="F:carbohydrate derivative binding"/>
    <property type="evidence" value="ECO:0007669"/>
    <property type="project" value="InterPro"/>
</dbReference>
<feature type="domain" description="DUF2529" evidence="1">
    <location>
        <begin position="1"/>
        <end position="173"/>
    </location>
</feature>
<proteinExistence type="predicted"/>
<protein>
    <submittedName>
        <fullName evidence="2">DUF2529 family protein</fullName>
    </submittedName>
</protein>
<dbReference type="InterPro" id="IPR046348">
    <property type="entry name" value="SIS_dom_sf"/>
</dbReference>
<evidence type="ECO:0000259" key="1">
    <source>
        <dbReference type="Pfam" id="PF10740"/>
    </source>
</evidence>
<keyword evidence="3" id="KW-1185">Reference proteome</keyword>
<dbReference type="RefSeq" id="WP_117325483.1">
    <property type="nucleotide sequence ID" value="NZ_QVTE01000010.1"/>
</dbReference>
<dbReference type="Gene3D" id="3.40.50.10490">
    <property type="entry name" value="Glucose-6-phosphate isomerase like protein, domain 1"/>
    <property type="match status" value="1"/>
</dbReference>
<reference evidence="2 3" key="1">
    <citation type="submission" date="2018-08" db="EMBL/GenBank/DDBJ databases">
        <title>Bacillus chawlae sp. nov., Bacillus glennii sp. nov., and Bacillus saganii sp. nov. Isolated from the Vehicle Assembly Building at Kennedy Space Center where the Viking Spacecraft were Assembled.</title>
        <authorList>
            <person name="Seuylemezian A."/>
            <person name="Vaishampayan P."/>
        </authorList>
    </citation>
    <scope>NUCLEOTIDE SEQUENCE [LARGE SCALE GENOMIC DNA]</scope>
    <source>
        <strain evidence="2 3">V47-23a</strain>
    </source>
</reference>
<organism evidence="2 3">
    <name type="scientific">Peribacillus saganii</name>
    <dbReference type="NCBI Taxonomy" id="2303992"/>
    <lineage>
        <taxon>Bacteria</taxon>
        <taxon>Bacillati</taxon>
        <taxon>Bacillota</taxon>
        <taxon>Bacilli</taxon>
        <taxon>Bacillales</taxon>
        <taxon>Bacillaceae</taxon>
        <taxon>Peribacillus</taxon>
    </lineage>
</organism>
<dbReference type="Pfam" id="PF10740">
    <property type="entry name" value="DUF2529"/>
    <property type="match status" value="1"/>
</dbReference>
<dbReference type="GO" id="GO:1901135">
    <property type="term" value="P:carbohydrate derivative metabolic process"/>
    <property type="evidence" value="ECO:0007669"/>
    <property type="project" value="InterPro"/>
</dbReference>
<comment type="caution">
    <text evidence="2">The sequence shown here is derived from an EMBL/GenBank/DDBJ whole genome shotgun (WGS) entry which is preliminary data.</text>
</comment>